<evidence type="ECO:0000313" key="2">
    <source>
        <dbReference type="EMBL" id="KIJ43911.1"/>
    </source>
</evidence>
<dbReference type="EMBL" id="KN837120">
    <property type="protein sequence ID" value="KIJ43911.1"/>
    <property type="molecule type" value="Genomic_DNA"/>
</dbReference>
<sequence length="177" mass="19600">MTSFIEEKQGPDAGYRYEEESGGGRRLGRHAKIWMLCAFGLVALGVHQCYSFSGGSEHQTDMKFDWDKVIPSPELRWITCAENRECARFEVPMDYTNPSGDKVAIALTRIKAKIPSESKGYRGPILFNPGGPGGPGVELIESIASGKLTWAAKWLSSSLACYIVLRRSDLLQIAKDR</sequence>
<accession>A0A0C9VZG4</accession>
<gene>
    <name evidence="2" type="ORF">M422DRAFT_252836</name>
</gene>
<dbReference type="OrthoDB" id="425534at2759"/>
<proteinExistence type="predicted"/>
<dbReference type="Proteomes" id="UP000054279">
    <property type="component" value="Unassembled WGS sequence"/>
</dbReference>
<protein>
    <submittedName>
        <fullName evidence="2">Uncharacterized protein</fullName>
    </submittedName>
</protein>
<dbReference type="HOGENOM" id="CLU_1518796_0_0_1"/>
<keyword evidence="3" id="KW-1185">Reference proteome</keyword>
<organism evidence="2 3">
    <name type="scientific">Sphaerobolus stellatus (strain SS14)</name>
    <dbReference type="NCBI Taxonomy" id="990650"/>
    <lineage>
        <taxon>Eukaryota</taxon>
        <taxon>Fungi</taxon>
        <taxon>Dikarya</taxon>
        <taxon>Basidiomycota</taxon>
        <taxon>Agaricomycotina</taxon>
        <taxon>Agaricomycetes</taxon>
        <taxon>Phallomycetidae</taxon>
        <taxon>Geastrales</taxon>
        <taxon>Sphaerobolaceae</taxon>
        <taxon>Sphaerobolus</taxon>
    </lineage>
</organism>
<name>A0A0C9VZG4_SPHS4</name>
<reference evidence="2 3" key="1">
    <citation type="submission" date="2014-06" db="EMBL/GenBank/DDBJ databases">
        <title>Evolutionary Origins and Diversification of the Mycorrhizal Mutualists.</title>
        <authorList>
            <consortium name="DOE Joint Genome Institute"/>
            <consortium name="Mycorrhizal Genomics Consortium"/>
            <person name="Kohler A."/>
            <person name="Kuo A."/>
            <person name="Nagy L.G."/>
            <person name="Floudas D."/>
            <person name="Copeland A."/>
            <person name="Barry K.W."/>
            <person name="Cichocki N."/>
            <person name="Veneault-Fourrey C."/>
            <person name="LaButti K."/>
            <person name="Lindquist E.A."/>
            <person name="Lipzen A."/>
            <person name="Lundell T."/>
            <person name="Morin E."/>
            <person name="Murat C."/>
            <person name="Riley R."/>
            <person name="Ohm R."/>
            <person name="Sun H."/>
            <person name="Tunlid A."/>
            <person name="Henrissat B."/>
            <person name="Grigoriev I.V."/>
            <person name="Hibbett D.S."/>
            <person name="Martin F."/>
        </authorList>
    </citation>
    <scope>NUCLEOTIDE SEQUENCE [LARGE SCALE GENOMIC DNA]</scope>
    <source>
        <strain evidence="2 3">SS14</strain>
    </source>
</reference>
<evidence type="ECO:0000313" key="3">
    <source>
        <dbReference type="Proteomes" id="UP000054279"/>
    </source>
</evidence>
<evidence type="ECO:0000256" key="1">
    <source>
        <dbReference type="SAM" id="MobiDB-lite"/>
    </source>
</evidence>
<dbReference type="AlphaFoldDB" id="A0A0C9VZG4"/>
<feature type="region of interest" description="Disordered" evidence="1">
    <location>
        <begin position="1"/>
        <end position="21"/>
    </location>
</feature>